<evidence type="ECO:0000259" key="12">
    <source>
        <dbReference type="SMART" id="SM00228"/>
    </source>
</evidence>
<dbReference type="SUPFAM" id="SSF50156">
    <property type="entry name" value="PDZ domain-like"/>
    <property type="match status" value="1"/>
</dbReference>
<evidence type="ECO:0000256" key="1">
    <source>
        <dbReference type="ARBA" id="ARBA00001947"/>
    </source>
</evidence>
<gene>
    <name evidence="13" type="ORF">DOFOFD_06890</name>
</gene>
<comment type="cofactor">
    <cofactor evidence="1 11">
        <name>Zn(2+)</name>
        <dbReference type="ChEBI" id="CHEBI:29105"/>
    </cofactor>
</comment>
<accession>A0ABU7U2P5</accession>
<evidence type="ECO:0000256" key="3">
    <source>
        <dbReference type="ARBA" id="ARBA00007931"/>
    </source>
</evidence>
<dbReference type="RefSeq" id="WP_394819741.1">
    <property type="nucleotide sequence ID" value="NZ_JAWJZY010000002.1"/>
</dbReference>
<feature type="domain" description="PDZ" evidence="12">
    <location>
        <begin position="120"/>
        <end position="188"/>
    </location>
</feature>
<dbReference type="Pfam" id="PF17820">
    <property type="entry name" value="PDZ_6"/>
    <property type="match status" value="1"/>
</dbReference>
<dbReference type="Proteomes" id="UP001312908">
    <property type="component" value="Unassembled WGS sequence"/>
</dbReference>
<dbReference type="Pfam" id="PF02163">
    <property type="entry name" value="Peptidase_M50"/>
    <property type="match status" value="1"/>
</dbReference>
<dbReference type="CDD" id="cd23081">
    <property type="entry name" value="cpPDZ_EcRseP-like"/>
    <property type="match status" value="1"/>
</dbReference>
<evidence type="ECO:0000313" key="14">
    <source>
        <dbReference type="Proteomes" id="UP001312908"/>
    </source>
</evidence>
<comment type="similarity">
    <text evidence="3 11">Belongs to the peptidase M50B family.</text>
</comment>
<dbReference type="InterPro" id="IPR036034">
    <property type="entry name" value="PDZ_sf"/>
</dbReference>
<evidence type="ECO:0000256" key="7">
    <source>
        <dbReference type="ARBA" id="ARBA00022833"/>
    </source>
</evidence>
<dbReference type="InterPro" id="IPR008915">
    <property type="entry name" value="Peptidase_M50"/>
</dbReference>
<keyword evidence="4" id="KW-0645">Protease</keyword>
<keyword evidence="8 11" id="KW-1133">Transmembrane helix</keyword>
<dbReference type="NCBIfam" id="TIGR00054">
    <property type="entry name" value="RIP metalloprotease RseP"/>
    <property type="match status" value="1"/>
</dbReference>
<keyword evidence="11" id="KW-0479">Metal-binding</keyword>
<keyword evidence="5 11" id="KW-0812">Transmembrane</keyword>
<evidence type="ECO:0000256" key="4">
    <source>
        <dbReference type="ARBA" id="ARBA00022670"/>
    </source>
</evidence>
<keyword evidence="6 11" id="KW-0378">Hydrolase</keyword>
<keyword evidence="10 11" id="KW-0472">Membrane</keyword>
<dbReference type="SMART" id="SM00228">
    <property type="entry name" value="PDZ"/>
    <property type="match status" value="1"/>
</dbReference>
<organism evidence="13 14">
    <name type="scientific">Sorlinia euscelidii</name>
    <dbReference type="NCBI Taxonomy" id="3081148"/>
    <lineage>
        <taxon>Bacteria</taxon>
        <taxon>Pseudomonadati</taxon>
        <taxon>Pseudomonadota</taxon>
        <taxon>Alphaproteobacteria</taxon>
        <taxon>Acetobacterales</taxon>
        <taxon>Acetobacteraceae</taxon>
        <taxon>Sorlinia</taxon>
    </lineage>
</organism>
<feature type="transmembrane region" description="Helical" evidence="11">
    <location>
        <begin position="274"/>
        <end position="293"/>
    </location>
</feature>
<keyword evidence="9 11" id="KW-0482">Metalloprotease</keyword>
<evidence type="ECO:0000256" key="6">
    <source>
        <dbReference type="ARBA" id="ARBA00022801"/>
    </source>
</evidence>
<name>A0ABU7U2P5_9PROT</name>
<dbReference type="PANTHER" id="PTHR42837:SF2">
    <property type="entry name" value="MEMBRANE METALLOPROTEASE ARASP2, CHLOROPLASTIC-RELATED"/>
    <property type="match status" value="1"/>
</dbReference>
<evidence type="ECO:0000256" key="8">
    <source>
        <dbReference type="ARBA" id="ARBA00022989"/>
    </source>
</evidence>
<keyword evidence="7 11" id="KW-0862">Zinc</keyword>
<dbReference type="EMBL" id="JAWJZY010000002">
    <property type="protein sequence ID" value="MEE8658735.1"/>
    <property type="molecule type" value="Genomic_DNA"/>
</dbReference>
<dbReference type="Gene3D" id="2.30.42.10">
    <property type="match status" value="1"/>
</dbReference>
<evidence type="ECO:0000256" key="11">
    <source>
        <dbReference type="RuleBase" id="RU362031"/>
    </source>
</evidence>
<feature type="transmembrane region" description="Helical" evidence="11">
    <location>
        <begin position="100"/>
        <end position="125"/>
    </location>
</feature>
<dbReference type="PANTHER" id="PTHR42837">
    <property type="entry name" value="REGULATOR OF SIGMA-E PROTEASE RSEP"/>
    <property type="match status" value="1"/>
</dbReference>
<evidence type="ECO:0000313" key="13">
    <source>
        <dbReference type="EMBL" id="MEE8658735.1"/>
    </source>
</evidence>
<evidence type="ECO:0000256" key="5">
    <source>
        <dbReference type="ARBA" id="ARBA00022692"/>
    </source>
</evidence>
<dbReference type="InterPro" id="IPR004387">
    <property type="entry name" value="Pept_M50_Zn"/>
</dbReference>
<reference evidence="13 14" key="1">
    <citation type="submission" date="2023-10" db="EMBL/GenBank/DDBJ databases">
        <title>Sorlinia euscelidii gen. nov., sp. nov., an acetic acid bacteria isolated from the gut of Euscelidius variegatus emitter.</title>
        <authorList>
            <person name="Michoud G."/>
            <person name="Marasco R."/>
            <person name="Seferji K."/>
            <person name="Gonella E."/>
            <person name="Garuglieri E."/>
            <person name="Alma A."/>
            <person name="Mapelli F."/>
            <person name="Borin S."/>
            <person name="Daffonchio D."/>
            <person name="Crotti E."/>
        </authorList>
    </citation>
    <scope>NUCLEOTIDE SEQUENCE [LARGE SCALE GENOMIC DNA]</scope>
    <source>
        <strain evidence="13 14">EV16P</strain>
    </source>
</reference>
<feature type="transmembrane region" description="Helical" evidence="11">
    <location>
        <begin position="330"/>
        <end position="347"/>
    </location>
</feature>
<comment type="caution">
    <text evidence="13">The sequence shown here is derived from an EMBL/GenBank/DDBJ whole genome shotgun (WGS) entry which is preliminary data.</text>
</comment>
<comment type="subcellular location">
    <subcellularLocation>
        <location evidence="2">Membrane</location>
        <topology evidence="2">Multi-pass membrane protein</topology>
    </subcellularLocation>
</comment>
<proteinExistence type="inferred from homology"/>
<evidence type="ECO:0000256" key="9">
    <source>
        <dbReference type="ARBA" id="ARBA00023049"/>
    </source>
</evidence>
<protein>
    <recommendedName>
        <fullName evidence="11">Zinc metalloprotease</fullName>
        <ecNumber evidence="11">3.4.24.-</ecNumber>
    </recommendedName>
</protein>
<evidence type="ECO:0000256" key="2">
    <source>
        <dbReference type="ARBA" id="ARBA00004141"/>
    </source>
</evidence>
<dbReference type="InterPro" id="IPR001478">
    <property type="entry name" value="PDZ"/>
</dbReference>
<dbReference type="CDD" id="cd06163">
    <property type="entry name" value="S2P-M50_PDZ_RseP-like"/>
    <property type="match status" value="1"/>
</dbReference>
<dbReference type="EC" id="3.4.24.-" evidence="11"/>
<evidence type="ECO:0000256" key="10">
    <source>
        <dbReference type="ARBA" id="ARBA00023136"/>
    </source>
</evidence>
<sequence length="362" mass="39182">MHSLIAFAFVLGVLVFIHELGHYLAAKWRGIKVDTFSIGFGPKLWTWHDRTGTAWCISAIPLGGYVKPHGFEGPEDATPAQQAAWEKGRTFHEKGVGSRALVIVMGPLFNFLLAFILYIALFSFFGQPKLSDRIAQVMPDSAASRAGVKTGDVITAIGGLKMLNVGDVRAEASKRAGEVTTLQVRREGQILSLPITIGRDPAAKDAAHAGLMGVSFKLQPGAPLHFKDAVVTGAQQVWDVTVQTLQGVGQMLTGQRSSRELGGAIRIAQLSGEVAHLGVASLLSFMAVLSINLGLINLFPIPILDGGRLVFYAFEAVLRRPVPRKLQEMAYYVGFALIAALFLFSTFNDLLNIGLFRWLRGA</sequence>
<dbReference type="InterPro" id="IPR041489">
    <property type="entry name" value="PDZ_6"/>
</dbReference>
<keyword evidence="14" id="KW-1185">Reference proteome</keyword>
<dbReference type="GO" id="GO:0008237">
    <property type="term" value="F:metallopeptidase activity"/>
    <property type="evidence" value="ECO:0007669"/>
    <property type="project" value="UniProtKB-KW"/>
</dbReference>